<dbReference type="Proteomes" id="UP000324832">
    <property type="component" value="Unassembled WGS sequence"/>
</dbReference>
<dbReference type="GO" id="GO:0003677">
    <property type="term" value="F:DNA binding"/>
    <property type="evidence" value="ECO:0007669"/>
    <property type="project" value="TreeGrafter"/>
</dbReference>
<feature type="domain" description="RecF/RecN/SMC N-terminal" evidence="9">
    <location>
        <begin position="4"/>
        <end position="130"/>
    </location>
</feature>
<dbReference type="SUPFAM" id="SSF52540">
    <property type="entry name" value="P-loop containing nucleoside triphosphate hydrolases"/>
    <property type="match status" value="1"/>
</dbReference>
<keyword evidence="6" id="KW-0539">Nucleus</keyword>
<keyword evidence="5" id="KW-0498">Mitosis</keyword>
<proteinExistence type="predicted"/>
<dbReference type="AlphaFoldDB" id="A0A5E4QWS6"/>
<organism evidence="10 11">
    <name type="scientific">Leptidea sinapis</name>
    <dbReference type="NCBI Taxonomy" id="189913"/>
    <lineage>
        <taxon>Eukaryota</taxon>
        <taxon>Metazoa</taxon>
        <taxon>Ecdysozoa</taxon>
        <taxon>Arthropoda</taxon>
        <taxon>Hexapoda</taxon>
        <taxon>Insecta</taxon>
        <taxon>Pterygota</taxon>
        <taxon>Neoptera</taxon>
        <taxon>Endopterygota</taxon>
        <taxon>Lepidoptera</taxon>
        <taxon>Glossata</taxon>
        <taxon>Ditrysia</taxon>
        <taxon>Papilionoidea</taxon>
        <taxon>Pieridae</taxon>
        <taxon>Dismorphiinae</taxon>
        <taxon>Leptidea</taxon>
    </lineage>
</organism>
<evidence type="ECO:0000256" key="7">
    <source>
        <dbReference type="ARBA" id="ARBA00023306"/>
    </source>
</evidence>
<dbReference type="GO" id="GO:0005634">
    <property type="term" value="C:nucleus"/>
    <property type="evidence" value="ECO:0007669"/>
    <property type="project" value="UniProtKB-SubCell"/>
</dbReference>
<dbReference type="EMBL" id="FZQP02005800">
    <property type="protein sequence ID" value="VVD02124.1"/>
    <property type="molecule type" value="Genomic_DNA"/>
</dbReference>
<keyword evidence="7" id="KW-0131">Cell cycle</keyword>
<gene>
    <name evidence="10" type="ORF">LSINAPIS_LOCUS12400</name>
</gene>
<dbReference type="Gene3D" id="3.40.50.300">
    <property type="entry name" value="P-loop containing nucleotide triphosphate hydrolases"/>
    <property type="match status" value="1"/>
</dbReference>
<feature type="region of interest" description="Disordered" evidence="8">
    <location>
        <begin position="372"/>
        <end position="402"/>
    </location>
</feature>
<evidence type="ECO:0000256" key="2">
    <source>
        <dbReference type="ARBA" id="ARBA00004286"/>
    </source>
</evidence>
<evidence type="ECO:0000256" key="1">
    <source>
        <dbReference type="ARBA" id="ARBA00004123"/>
    </source>
</evidence>
<dbReference type="InterPro" id="IPR003395">
    <property type="entry name" value="RecF/RecN/SMC_N"/>
</dbReference>
<dbReference type="InterPro" id="IPR028468">
    <property type="entry name" value="Smc1_ABC"/>
</dbReference>
<feature type="compositionally biased region" description="Basic and acidic residues" evidence="8">
    <location>
        <begin position="373"/>
        <end position="402"/>
    </location>
</feature>
<sequence length="402" mass="46351">MPAFLKYIDMENFKSYRGHHRIGPLRSFTAVVGPNGSGKSNFMDAVSFVMGEKTSLLRVKRLSDLIHGASINKAVARSASVTASFILEDLTEKQFQRSVIGQSSDHKINGQSVPVSQYQSELEKLGINVKAKNFLVFQGAVESIAMKNPKERTALFEEISGSGVLKEQYEQCRMEVNRADEEAQFSYQKKKGQQKKVELQLFHLYHNEKDIQNCEEELQYKQNDVAKIEKKRQKAEEVLKEKKKEAGTAQRELAKIEQDIREVEAEISKKRPTFVKAKDRVTHTQKKLESALKTLEQARKAHEAHQADIRKLEEELRVVEEEKALWEQSQQTQMGTSTARSDVHLEEAQIREYEELKMEASRQAARYLQELDSVNREQKADQDRLDNEMRKKGEVENKHRQK</sequence>
<dbReference type="GO" id="GO:0016887">
    <property type="term" value="F:ATP hydrolysis activity"/>
    <property type="evidence" value="ECO:0007669"/>
    <property type="project" value="InterPro"/>
</dbReference>
<evidence type="ECO:0000256" key="4">
    <source>
        <dbReference type="ARBA" id="ARBA00022618"/>
    </source>
</evidence>
<dbReference type="PANTHER" id="PTHR18937">
    <property type="entry name" value="STRUCTURAL MAINTENANCE OF CHROMOSOMES SMC FAMILY MEMBER"/>
    <property type="match status" value="1"/>
</dbReference>
<evidence type="ECO:0000256" key="6">
    <source>
        <dbReference type="ARBA" id="ARBA00023242"/>
    </source>
</evidence>
<dbReference type="GO" id="GO:0051301">
    <property type="term" value="P:cell division"/>
    <property type="evidence" value="ECO:0007669"/>
    <property type="project" value="UniProtKB-KW"/>
</dbReference>
<dbReference type="GO" id="GO:0008278">
    <property type="term" value="C:cohesin complex"/>
    <property type="evidence" value="ECO:0007669"/>
    <property type="project" value="InterPro"/>
</dbReference>
<dbReference type="GO" id="GO:0007062">
    <property type="term" value="P:sister chromatid cohesion"/>
    <property type="evidence" value="ECO:0007669"/>
    <property type="project" value="InterPro"/>
</dbReference>
<evidence type="ECO:0000259" key="9">
    <source>
        <dbReference type="Pfam" id="PF02463"/>
    </source>
</evidence>
<evidence type="ECO:0000256" key="3">
    <source>
        <dbReference type="ARBA" id="ARBA00022454"/>
    </source>
</evidence>
<keyword evidence="11" id="KW-1185">Reference proteome</keyword>
<evidence type="ECO:0000256" key="8">
    <source>
        <dbReference type="SAM" id="MobiDB-lite"/>
    </source>
</evidence>
<accession>A0A5E4QWS6</accession>
<protein>
    <recommendedName>
        <fullName evidence="9">RecF/RecN/SMC N-terminal domain-containing protein</fullName>
    </recommendedName>
</protein>
<dbReference type="InterPro" id="IPR027417">
    <property type="entry name" value="P-loop_NTPase"/>
</dbReference>
<keyword evidence="4" id="KW-0132">Cell division</keyword>
<comment type="subcellular location">
    <subcellularLocation>
        <location evidence="2">Chromosome</location>
    </subcellularLocation>
    <subcellularLocation>
        <location evidence="1">Nucleus</location>
    </subcellularLocation>
</comment>
<name>A0A5E4QWS6_9NEOP</name>
<dbReference type="CDD" id="cd03275">
    <property type="entry name" value="ABC_SMC1_euk"/>
    <property type="match status" value="1"/>
</dbReference>
<keyword evidence="3" id="KW-0158">Chromosome</keyword>
<dbReference type="PANTHER" id="PTHR18937:SF12">
    <property type="entry name" value="STRUCTURAL MAINTENANCE OF CHROMOSOMES PROTEIN"/>
    <property type="match status" value="1"/>
</dbReference>
<dbReference type="GO" id="GO:0005524">
    <property type="term" value="F:ATP binding"/>
    <property type="evidence" value="ECO:0007669"/>
    <property type="project" value="InterPro"/>
</dbReference>
<evidence type="ECO:0000256" key="5">
    <source>
        <dbReference type="ARBA" id="ARBA00022776"/>
    </source>
</evidence>
<evidence type="ECO:0000313" key="11">
    <source>
        <dbReference type="Proteomes" id="UP000324832"/>
    </source>
</evidence>
<dbReference type="Pfam" id="PF02463">
    <property type="entry name" value="SMC_N"/>
    <property type="match status" value="1"/>
</dbReference>
<evidence type="ECO:0000313" key="10">
    <source>
        <dbReference type="EMBL" id="VVD02124.1"/>
    </source>
</evidence>
<feature type="non-terminal residue" evidence="10">
    <location>
        <position position="402"/>
    </location>
</feature>
<reference evidence="10 11" key="1">
    <citation type="submission" date="2017-07" db="EMBL/GenBank/DDBJ databases">
        <authorList>
            <person name="Talla V."/>
            <person name="Backstrom N."/>
        </authorList>
    </citation>
    <scope>NUCLEOTIDE SEQUENCE [LARGE SCALE GENOMIC DNA]</scope>
</reference>